<evidence type="ECO:0000256" key="10">
    <source>
        <dbReference type="ARBA" id="ARBA00037948"/>
    </source>
</evidence>
<dbReference type="SUPFAM" id="SSF57667">
    <property type="entry name" value="beta-beta-alpha zinc fingers"/>
    <property type="match status" value="5"/>
</dbReference>
<dbReference type="SMART" id="SM00355">
    <property type="entry name" value="ZnF_C2H2"/>
    <property type="match status" value="9"/>
</dbReference>
<keyword evidence="8" id="KW-0804">Transcription</keyword>
<gene>
    <name evidence="14" type="ORF">RF55_270</name>
</gene>
<feature type="domain" description="C2H2-type" evidence="13">
    <location>
        <begin position="117"/>
        <end position="145"/>
    </location>
</feature>
<keyword evidence="3" id="KW-0677">Repeat</keyword>
<dbReference type="Gene3D" id="3.30.160.60">
    <property type="entry name" value="Classic Zinc Finger"/>
    <property type="match status" value="6"/>
</dbReference>
<dbReference type="PROSITE" id="PS00028">
    <property type="entry name" value="ZINC_FINGER_C2H2_1"/>
    <property type="match status" value="7"/>
</dbReference>
<name>A0A0J7LB27_LASNI</name>
<accession>A0A0J7LB27</accession>
<feature type="domain" description="C2H2-type" evidence="13">
    <location>
        <begin position="173"/>
        <end position="201"/>
    </location>
</feature>
<feature type="domain" description="C2H2-type" evidence="13">
    <location>
        <begin position="146"/>
        <end position="173"/>
    </location>
</feature>
<dbReference type="GO" id="GO:0000981">
    <property type="term" value="F:DNA-binding transcription factor activity, RNA polymerase II-specific"/>
    <property type="evidence" value="ECO:0007669"/>
    <property type="project" value="TreeGrafter"/>
</dbReference>
<evidence type="ECO:0000256" key="12">
    <source>
        <dbReference type="SAM" id="MobiDB-lite"/>
    </source>
</evidence>
<dbReference type="InterPro" id="IPR036236">
    <property type="entry name" value="Znf_C2H2_sf"/>
</dbReference>
<dbReference type="FunFam" id="3.30.160.60:FF:000446">
    <property type="entry name" value="Zinc finger protein"/>
    <property type="match status" value="1"/>
</dbReference>
<dbReference type="OrthoDB" id="6077919at2759"/>
<feature type="domain" description="C2H2-type" evidence="13">
    <location>
        <begin position="256"/>
        <end position="283"/>
    </location>
</feature>
<dbReference type="PANTHER" id="PTHR24388:SF104">
    <property type="entry name" value="AT-RICH BINDING PROTEIN-RELATED"/>
    <property type="match status" value="1"/>
</dbReference>
<dbReference type="FunFam" id="3.30.160.60:FF:000286">
    <property type="entry name" value="Zinc finger protein 770"/>
    <property type="match status" value="1"/>
</dbReference>
<feature type="domain" description="C2H2-type" evidence="13">
    <location>
        <begin position="57"/>
        <end position="85"/>
    </location>
</feature>
<dbReference type="GO" id="GO:0008270">
    <property type="term" value="F:zinc ion binding"/>
    <property type="evidence" value="ECO:0007669"/>
    <property type="project" value="UniProtKB-KW"/>
</dbReference>
<feature type="region of interest" description="Disordered" evidence="12">
    <location>
        <begin position="308"/>
        <end position="332"/>
    </location>
</feature>
<dbReference type="PROSITE" id="PS50157">
    <property type="entry name" value="ZINC_FINGER_C2H2_2"/>
    <property type="match status" value="9"/>
</dbReference>
<comment type="caution">
    <text evidence="14">The sequence shown here is derived from an EMBL/GenBank/DDBJ whole genome shotgun (WGS) entry which is preliminary data.</text>
</comment>
<dbReference type="FunFam" id="3.30.160.60:FF:000100">
    <property type="entry name" value="Zinc finger 45-like"/>
    <property type="match status" value="1"/>
</dbReference>
<evidence type="ECO:0000313" key="14">
    <source>
        <dbReference type="EMBL" id="KMR05038.1"/>
    </source>
</evidence>
<evidence type="ECO:0000256" key="8">
    <source>
        <dbReference type="ARBA" id="ARBA00023163"/>
    </source>
</evidence>
<evidence type="ECO:0000256" key="6">
    <source>
        <dbReference type="ARBA" id="ARBA00023015"/>
    </source>
</evidence>
<evidence type="ECO:0000256" key="1">
    <source>
        <dbReference type="ARBA" id="ARBA00004123"/>
    </source>
</evidence>
<protein>
    <submittedName>
        <fullName evidence="14">Putative zinc finger protein 761</fullName>
    </submittedName>
</protein>
<evidence type="ECO:0000256" key="9">
    <source>
        <dbReference type="ARBA" id="ARBA00023242"/>
    </source>
</evidence>
<feature type="domain" description="C2H2-type" evidence="13">
    <location>
        <begin position="202"/>
        <end position="229"/>
    </location>
</feature>
<organism evidence="14 15">
    <name type="scientific">Lasius niger</name>
    <name type="common">Black garden ant</name>
    <dbReference type="NCBI Taxonomy" id="67767"/>
    <lineage>
        <taxon>Eukaryota</taxon>
        <taxon>Metazoa</taxon>
        <taxon>Ecdysozoa</taxon>
        <taxon>Arthropoda</taxon>
        <taxon>Hexapoda</taxon>
        <taxon>Insecta</taxon>
        <taxon>Pterygota</taxon>
        <taxon>Neoptera</taxon>
        <taxon>Endopterygota</taxon>
        <taxon>Hymenoptera</taxon>
        <taxon>Apocrita</taxon>
        <taxon>Aculeata</taxon>
        <taxon>Formicoidea</taxon>
        <taxon>Formicidae</taxon>
        <taxon>Formicinae</taxon>
        <taxon>Lasius</taxon>
        <taxon>Lasius</taxon>
    </lineage>
</organism>
<keyword evidence="2" id="KW-0479">Metal-binding</keyword>
<dbReference type="Pfam" id="PF00096">
    <property type="entry name" value="zf-C2H2"/>
    <property type="match status" value="6"/>
</dbReference>
<dbReference type="EMBL" id="LBMM01000082">
    <property type="protein sequence ID" value="KMR05038.1"/>
    <property type="molecule type" value="Genomic_DNA"/>
</dbReference>
<evidence type="ECO:0000256" key="5">
    <source>
        <dbReference type="ARBA" id="ARBA00022833"/>
    </source>
</evidence>
<keyword evidence="9" id="KW-0539">Nucleus</keyword>
<dbReference type="Proteomes" id="UP000036403">
    <property type="component" value="Unassembled WGS sequence"/>
</dbReference>
<dbReference type="STRING" id="67767.A0A0J7LB27"/>
<dbReference type="GO" id="GO:0000978">
    <property type="term" value="F:RNA polymerase II cis-regulatory region sequence-specific DNA binding"/>
    <property type="evidence" value="ECO:0007669"/>
    <property type="project" value="TreeGrafter"/>
</dbReference>
<keyword evidence="7" id="KW-0238">DNA-binding</keyword>
<evidence type="ECO:0000256" key="7">
    <source>
        <dbReference type="ARBA" id="ARBA00023125"/>
    </source>
</evidence>
<sequence>MKNEIAKNAIDKQLNENKTVENVVNKQLSEVDEKLSRIDEACRKEDVLYKKLINGDYICDICQIVFEQKSKILRHIMSKHSFHRPFRCAVCGKSFKYKYDLKMHRLIHQTMDSDSLYCCSKCNYRGRTKSNLKAHCIRRHTDEYKFACEHCGKRFKIEWDLKFHLGTHDGSQHMCDICGRFYTSNYSLYKHRKVAHLNEYRFHCDVCNKKLLTQENLDSHMQQHDKTYECKECGKAFASKRYLTNHATTHTGVKPYTCHVCEKSFRTSHMRNMHLITHSAEKPHICDLCGQTFKRRYYMIVHRRKHPDAHLSSPPVPLGRRRNSLDISIESK</sequence>
<reference evidence="14 15" key="1">
    <citation type="submission" date="2015-04" db="EMBL/GenBank/DDBJ databases">
        <title>Lasius niger genome sequencing.</title>
        <authorList>
            <person name="Konorov E.A."/>
            <person name="Nikitin M.A."/>
            <person name="Kirill M.V."/>
            <person name="Chang P."/>
        </authorList>
    </citation>
    <scope>NUCLEOTIDE SEQUENCE [LARGE SCALE GENOMIC DNA]</scope>
    <source>
        <tissue evidence="14">Whole</tissue>
    </source>
</reference>
<dbReference type="InterPro" id="IPR013087">
    <property type="entry name" value="Znf_C2H2_type"/>
</dbReference>
<proteinExistence type="inferred from homology"/>
<comment type="similarity">
    <text evidence="10">Belongs to the snail C2H2-type zinc-finger protein family.</text>
</comment>
<dbReference type="GO" id="GO:0005634">
    <property type="term" value="C:nucleus"/>
    <property type="evidence" value="ECO:0007669"/>
    <property type="project" value="UniProtKB-SubCell"/>
</dbReference>
<dbReference type="Pfam" id="PF13912">
    <property type="entry name" value="zf-C2H2_6"/>
    <property type="match status" value="1"/>
</dbReference>
<evidence type="ECO:0000259" key="13">
    <source>
        <dbReference type="PROSITE" id="PS50157"/>
    </source>
</evidence>
<feature type="domain" description="C2H2-type" evidence="13">
    <location>
        <begin position="228"/>
        <end position="255"/>
    </location>
</feature>
<evidence type="ECO:0000256" key="3">
    <source>
        <dbReference type="ARBA" id="ARBA00022737"/>
    </source>
</evidence>
<evidence type="ECO:0000256" key="2">
    <source>
        <dbReference type="ARBA" id="ARBA00022723"/>
    </source>
</evidence>
<dbReference type="AlphaFoldDB" id="A0A0J7LB27"/>
<evidence type="ECO:0000313" key="15">
    <source>
        <dbReference type="Proteomes" id="UP000036403"/>
    </source>
</evidence>
<keyword evidence="4 11" id="KW-0863">Zinc-finger</keyword>
<evidence type="ECO:0000256" key="11">
    <source>
        <dbReference type="PROSITE-ProRule" id="PRU00042"/>
    </source>
</evidence>
<keyword evidence="5" id="KW-0862">Zinc</keyword>
<dbReference type="PANTHER" id="PTHR24388">
    <property type="entry name" value="ZINC FINGER PROTEIN"/>
    <property type="match status" value="1"/>
</dbReference>
<feature type="domain" description="C2H2-type" evidence="13">
    <location>
        <begin position="284"/>
        <end position="315"/>
    </location>
</feature>
<keyword evidence="15" id="KW-1185">Reference proteome</keyword>
<comment type="subcellular location">
    <subcellularLocation>
        <location evidence="1">Nucleus</location>
    </subcellularLocation>
</comment>
<dbReference type="InterPro" id="IPR050527">
    <property type="entry name" value="Snail/Krueppel_Znf"/>
</dbReference>
<keyword evidence="6" id="KW-0805">Transcription regulation</keyword>
<evidence type="ECO:0000256" key="4">
    <source>
        <dbReference type="ARBA" id="ARBA00022771"/>
    </source>
</evidence>
<dbReference type="PaxDb" id="67767-A0A0J7LB27"/>
<dbReference type="FunFam" id="3.30.160.60:FF:000087">
    <property type="entry name" value="Zinc finger protein 354B"/>
    <property type="match status" value="1"/>
</dbReference>
<feature type="domain" description="C2H2-type" evidence="13">
    <location>
        <begin position="86"/>
        <end position="113"/>
    </location>
</feature>